<evidence type="ECO:0000256" key="7">
    <source>
        <dbReference type="ARBA" id="ARBA00024184"/>
    </source>
</evidence>
<evidence type="ECO:0000256" key="2">
    <source>
        <dbReference type="ARBA" id="ARBA00022581"/>
    </source>
</evidence>
<dbReference type="InterPro" id="IPR051378">
    <property type="entry name" value="Cell2Cell_Antifungal"/>
</dbReference>
<dbReference type="InterPro" id="IPR002902">
    <property type="entry name" value="GNK2"/>
</dbReference>
<name>A0ABD1G8U1_SALDI</name>
<feature type="transmembrane region" description="Helical" evidence="9">
    <location>
        <begin position="255"/>
        <end position="276"/>
    </location>
</feature>
<keyword evidence="2" id="KW-0945">Host-virus interaction</keyword>
<evidence type="ECO:0000313" key="13">
    <source>
        <dbReference type="Proteomes" id="UP001567538"/>
    </source>
</evidence>
<keyword evidence="9" id="KW-0472">Membrane</keyword>
<evidence type="ECO:0000256" key="3">
    <source>
        <dbReference type="ARBA" id="ARBA00022729"/>
    </source>
</evidence>
<keyword evidence="5" id="KW-0965">Cell junction</keyword>
<protein>
    <submittedName>
        <fullName evidence="12">Plasmodesmata-located protein 4-like</fullName>
    </submittedName>
</protein>
<evidence type="ECO:0000256" key="1">
    <source>
        <dbReference type="ARBA" id="ARBA00004251"/>
    </source>
</evidence>
<sequence length="303" mass="33104">MYPSELQFLIPFFFLIITHSAETLIPDSHKLVYTQCSNRNSPNHSHVSLLAILFQEFVTHSSQSNFFKTIVANEKTAISGSFQCMKHFSSDECKSCVARTSNLSESLCGESLPARIQLQGCSVRYEEEDGAVPENISAGSEQILHWACSERRIERGGFEDVKYAALGMAESCVMSENGFCETTYESIHVLAQCGDSLRSCECGECVHRAVEIACEDRCRYSVSGEVYVDGCFISYAYRDEGFGTFEGGGGSLPKLVALVVGGLAILSFGVGLCYFMKSCGKKKDGKTKGEMGECVKTSGAIKV</sequence>
<dbReference type="Pfam" id="PF01657">
    <property type="entry name" value="Stress-antifung"/>
    <property type="match status" value="1"/>
</dbReference>
<dbReference type="PANTHER" id="PTHR32080">
    <property type="entry name" value="ANTIFUNGAL PROTEIN GINKBILOBIN-2-LIKE"/>
    <property type="match status" value="1"/>
</dbReference>
<evidence type="ECO:0000256" key="9">
    <source>
        <dbReference type="SAM" id="Phobius"/>
    </source>
</evidence>
<evidence type="ECO:0000256" key="4">
    <source>
        <dbReference type="ARBA" id="ARBA00022737"/>
    </source>
</evidence>
<dbReference type="Proteomes" id="UP001567538">
    <property type="component" value="Unassembled WGS sequence"/>
</dbReference>
<evidence type="ECO:0000256" key="6">
    <source>
        <dbReference type="ARBA" id="ARBA00023157"/>
    </source>
</evidence>
<keyword evidence="6" id="KW-1015">Disulfide bond</keyword>
<dbReference type="PANTHER" id="PTHR32080:SF58">
    <property type="entry name" value="CYSTEINE-RICH REPEAT SECRETORY PROTEIN 39-LIKE"/>
    <property type="match status" value="1"/>
</dbReference>
<evidence type="ECO:0000256" key="10">
    <source>
        <dbReference type="SAM" id="SignalP"/>
    </source>
</evidence>
<evidence type="ECO:0000256" key="5">
    <source>
        <dbReference type="ARBA" id="ARBA00022949"/>
    </source>
</evidence>
<dbReference type="GO" id="GO:0005886">
    <property type="term" value="C:plasma membrane"/>
    <property type="evidence" value="ECO:0007669"/>
    <property type="project" value="UniProtKB-SubCell"/>
</dbReference>
<keyword evidence="9" id="KW-1133">Transmembrane helix</keyword>
<evidence type="ECO:0000313" key="12">
    <source>
        <dbReference type="EMBL" id="KAL1539483.1"/>
    </source>
</evidence>
<dbReference type="GO" id="GO:0009506">
    <property type="term" value="C:plasmodesma"/>
    <property type="evidence" value="ECO:0007669"/>
    <property type="project" value="UniProtKB-SubCell"/>
</dbReference>
<feature type="chain" id="PRO_5044749218" evidence="10">
    <location>
        <begin position="24"/>
        <end position="303"/>
    </location>
</feature>
<reference evidence="12 13" key="1">
    <citation type="submission" date="2024-06" db="EMBL/GenBank/DDBJ databases">
        <title>A chromosome level genome sequence of Diviner's sage (Salvia divinorum).</title>
        <authorList>
            <person name="Ford S.A."/>
            <person name="Ro D.-K."/>
            <person name="Ness R.W."/>
            <person name="Phillips M.A."/>
        </authorList>
    </citation>
    <scope>NUCLEOTIDE SEQUENCE [LARGE SCALE GENOMIC DNA]</scope>
    <source>
        <strain evidence="12">SAF-2024a</strain>
        <tissue evidence="12">Leaf</tissue>
    </source>
</reference>
<dbReference type="CDD" id="cd23509">
    <property type="entry name" value="Gnk2-like"/>
    <property type="match status" value="1"/>
</dbReference>
<keyword evidence="4" id="KW-0677">Repeat</keyword>
<keyword evidence="3 10" id="KW-0732">Signal</keyword>
<organism evidence="12 13">
    <name type="scientific">Salvia divinorum</name>
    <name type="common">Maria pastora</name>
    <name type="synonym">Diviner's sage</name>
    <dbReference type="NCBI Taxonomy" id="28513"/>
    <lineage>
        <taxon>Eukaryota</taxon>
        <taxon>Viridiplantae</taxon>
        <taxon>Streptophyta</taxon>
        <taxon>Embryophyta</taxon>
        <taxon>Tracheophyta</taxon>
        <taxon>Spermatophyta</taxon>
        <taxon>Magnoliopsida</taxon>
        <taxon>eudicotyledons</taxon>
        <taxon>Gunneridae</taxon>
        <taxon>Pentapetalae</taxon>
        <taxon>asterids</taxon>
        <taxon>lamiids</taxon>
        <taxon>Lamiales</taxon>
        <taxon>Lamiaceae</taxon>
        <taxon>Nepetoideae</taxon>
        <taxon>Mentheae</taxon>
        <taxon>Salviinae</taxon>
        <taxon>Salvia</taxon>
        <taxon>Salvia subgen. Calosphace</taxon>
    </lineage>
</organism>
<dbReference type="Gene3D" id="3.30.430.20">
    <property type="entry name" value="Gnk2 domain, C-X8-C-X2-C motif"/>
    <property type="match status" value="1"/>
</dbReference>
<feature type="signal peptide" evidence="10">
    <location>
        <begin position="1"/>
        <end position="23"/>
    </location>
</feature>
<comment type="caution">
    <text evidence="12">The sequence shown here is derived from an EMBL/GenBank/DDBJ whole genome shotgun (WGS) entry which is preliminary data.</text>
</comment>
<feature type="domain" description="Gnk2-homologous" evidence="11">
    <location>
        <begin position="140"/>
        <end position="240"/>
    </location>
</feature>
<dbReference type="PROSITE" id="PS51473">
    <property type="entry name" value="GNK2"/>
    <property type="match status" value="2"/>
</dbReference>
<accession>A0ABD1G8U1</accession>
<dbReference type="EMBL" id="JBEAFC010000009">
    <property type="protein sequence ID" value="KAL1539483.1"/>
    <property type="molecule type" value="Genomic_DNA"/>
</dbReference>
<evidence type="ECO:0000259" key="11">
    <source>
        <dbReference type="PROSITE" id="PS51473"/>
    </source>
</evidence>
<evidence type="ECO:0000256" key="8">
    <source>
        <dbReference type="ARBA" id="ARBA00038393"/>
    </source>
</evidence>
<comment type="similarity">
    <text evidence="8">Belongs to the cysteine-rich repeat secretory protein family. Plasmodesmata-located proteins (PDLD) subfamily.</text>
</comment>
<dbReference type="AlphaFoldDB" id="A0ABD1G8U1"/>
<dbReference type="InterPro" id="IPR038408">
    <property type="entry name" value="GNK2_sf"/>
</dbReference>
<proteinExistence type="inferred from homology"/>
<keyword evidence="13" id="KW-1185">Reference proteome</keyword>
<keyword evidence="9" id="KW-0812">Transmembrane</keyword>
<comment type="subcellular location">
    <subcellularLocation>
        <location evidence="7">Cell junction</location>
        <location evidence="7">Plasmodesma</location>
    </subcellularLocation>
    <subcellularLocation>
        <location evidence="1">Cell membrane</location>
        <topology evidence="1">Single-pass type I membrane protein</topology>
    </subcellularLocation>
</comment>
<gene>
    <name evidence="12" type="ORF">AAHA92_23961</name>
</gene>
<feature type="domain" description="Gnk2-homologous" evidence="11">
    <location>
        <begin position="28"/>
        <end position="130"/>
    </location>
</feature>